<dbReference type="GO" id="GO:0016614">
    <property type="term" value="F:oxidoreductase activity, acting on CH-OH group of donors"/>
    <property type="evidence" value="ECO:0007669"/>
    <property type="project" value="InterPro"/>
</dbReference>
<protein>
    <submittedName>
        <fullName evidence="6">Glucose-methanol-choline oxidoreductase</fullName>
    </submittedName>
</protein>
<evidence type="ECO:0000256" key="3">
    <source>
        <dbReference type="PIRSR" id="PIRSR000137-2"/>
    </source>
</evidence>
<accession>A0AAD4KW15</accession>
<keyword evidence="7" id="KW-1185">Reference proteome</keyword>
<dbReference type="PRINTS" id="PR00419">
    <property type="entry name" value="ADXRDTASE"/>
</dbReference>
<dbReference type="InterPro" id="IPR000172">
    <property type="entry name" value="GMC_OxRdtase_N"/>
</dbReference>
<name>A0AAD4KW15_9EURO</name>
<dbReference type="Gene3D" id="3.50.50.60">
    <property type="entry name" value="FAD/NAD(P)-binding domain"/>
    <property type="match status" value="1"/>
</dbReference>
<evidence type="ECO:0000313" key="6">
    <source>
        <dbReference type="EMBL" id="KAH8701035.1"/>
    </source>
</evidence>
<dbReference type="SUPFAM" id="SSF51905">
    <property type="entry name" value="FAD/NAD(P)-binding domain"/>
    <property type="match status" value="1"/>
</dbReference>
<feature type="chain" id="PRO_5042153071" evidence="4">
    <location>
        <begin position="22"/>
        <end position="601"/>
    </location>
</feature>
<dbReference type="SUPFAM" id="SSF54373">
    <property type="entry name" value="FAD-linked reductases, C-terminal domain"/>
    <property type="match status" value="1"/>
</dbReference>
<organism evidence="6 7">
    <name type="scientific">Talaromyces proteolyticus</name>
    <dbReference type="NCBI Taxonomy" id="1131652"/>
    <lineage>
        <taxon>Eukaryota</taxon>
        <taxon>Fungi</taxon>
        <taxon>Dikarya</taxon>
        <taxon>Ascomycota</taxon>
        <taxon>Pezizomycotina</taxon>
        <taxon>Eurotiomycetes</taxon>
        <taxon>Eurotiomycetidae</taxon>
        <taxon>Eurotiales</taxon>
        <taxon>Trichocomaceae</taxon>
        <taxon>Talaromyces</taxon>
        <taxon>Talaromyces sect. Bacilispori</taxon>
    </lineage>
</organism>
<keyword evidence="3" id="KW-0285">Flavoprotein</keyword>
<dbReference type="PANTHER" id="PTHR11552:SF111">
    <property type="entry name" value="GLUCOSE-METHANOL-CHOLINE OXIDOREDUCTASE N-TERMINAL DOMAIN-CONTAINING PROTEIN"/>
    <property type="match status" value="1"/>
</dbReference>
<comment type="caution">
    <text evidence="6">The sequence shown here is derived from an EMBL/GenBank/DDBJ whole genome shotgun (WGS) entry which is preliminary data.</text>
</comment>
<keyword evidence="4" id="KW-0732">Signal</keyword>
<feature type="active site" description="Proton donor" evidence="2">
    <location>
        <position position="523"/>
    </location>
</feature>
<dbReference type="EMBL" id="JAJTJA010000004">
    <property type="protein sequence ID" value="KAH8701035.1"/>
    <property type="molecule type" value="Genomic_DNA"/>
</dbReference>
<dbReference type="GeneID" id="70250455"/>
<proteinExistence type="inferred from homology"/>
<feature type="binding site" evidence="3">
    <location>
        <position position="108"/>
    </location>
    <ligand>
        <name>FAD</name>
        <dbReference type="ChEBI" id="CHEBI:57692"/>
    </ligand>
</feature>
<evidence type="ECO:0000259" key="5">
    <source>
        <dbReference type="PROSITE" id="PS00624"/>
    </source>
</evidence>
<dbReference type="AlphaFoldDB" id="A0AAD4KW15"/>
<dbReference type="InterPro" id="IPR036188">
    <property type="entry name" value="FAD/NAD-bd_sf"/>
</dbReference>
<dbReference type="Proteomes" id="UP001201262">
    <property type="component" value="Unassembled WGS sequence"/>
</dbReference>
<comment type="similarity">
    <text evidence="1">Belongs to the GMC oxidoreductase family.</text>
</comment>
<reference evidence="6" key="1">
    <citation type="submission" date="2021-12" db="EMBL/GenBank/DDBJ databases">
        <title>Convergent genome expansion in fungi linked to evolution of root-endophyte symbiosis.</title>
        <authorList>
            <consortium name="DOE Joint Genome Institute"/>
            <person name="Ke Y.-H."/>
            <person name="Bonito G."/>
            <person name="Liao H.-L."/>
            <person name="Looney B."/>
            <person name="Rojas-Flechas A."/>
            <person name="Nash J."/>
            <person name="Hameed K."/>
            <person name="Schadt C."/>
            <person name="Martin F."/>
            <person name="Crous P.W."/>
            <person name="Miettinen O."/>
            <person name="Magnuson J.K."/>
            <person name="Labbe J."/>
            <person name="Jacobson D."/>
            <person name="Doktycz M.J."/>
            <person name="Veneault-Fourrey C."/>
            <person name="Kuo A."/>
            <person name="Mondo S."/>
            <person name="Calhoun S."/>
            <person name="Riley R."/>
            <person name="Ohm R."/>
            <person name="LaButti K."/>
            <person name="Andreopoulos B."/>
            <person name="Pangilinan J."/>
            <person name="Nolan M."/>
            <person name="Tritt A."/>
            <person name="Clum A."/>
            <person name="Lipzen A."/>
            <person name="Daum C."/>
            <person name="Barry K."/>
            <person name="Grigoriev I.V."/>
            <person name="Vilgalys R."/>
        </authorList>
    </citation>
    <scope>NUCLEOTIDE SEQUENCE</scope>
    <source>
        <strain evidence="6">PMI_201</strain>
    </source>
</reference>
<dbReference type="Pfam" id="PF05199">
    <property type="entry name" value="GMC_oxred_C"/>
    <property type="match status" value="1"/>
</dbReference>
<comment type="cofactor">
    <cofactor evidence="3">
        <name>FAD</name>
        <dbReference type="ChEBI" id="CHEBI:57692"/>
    </cofactor>
</comment>
<dbReference type="PANTHER" id="PTHR11552">
    <property type="entry name" value="GLUCOSE-METHANOL-CHOLINE GMC OXIDOREDUCTASE"/>
    <property type="match status" value="1"/>
</dbReference>
<dbReference type="RefSeq" id="XP_046074741.1">
    <property type="nucleotide sequence ID" value="XM_046220168.1"/>
</dbReference>
<dbReference type="InterPro" id="IPR007867">
    <property type="entry name" value="GMC_OxRtase_C"/>
</dbReference>
<evidence type="ECO:0000313" key="7">
    <source>
        <dbReference type="Proteomes" id="UP001201262"/>
    </source>
</evidence>
<evidence type="ECO:0000256" key="2">
    <source>
        <dbReference type="PIRSR" id="PIRSR000137-1"/>
    </source>
</evidence>
<keyword evidence="3" id="KW-0274">FAD</keyword>
<feature type="binding site" evidence="3">
    <location>
        <position position="258"/>
    </location>
    <ligand>
        <name>FAD</name>
        <dbReference type="ChEBI" id="CHEBI:57692"/>
    </ligand>
</feature>
<dbReference type="GO" id="GO:0050660">
    <property type="term" value="F:flavin adenine dinucleotide binding"/>
    <property type="evidence" value="ECO:0007669"/>
    <property type="project" value="InterPro"/>
</dbReference>
<feature type="binding site" evidence="3">
    <location>
        <position position="521"/>
    </location>
    <ligand>
        <name>substrate</name>
    </ligand>
</feature>
<feature type="signal peptide" evidence="4">
    <location>
        <begin position="1"/>
        <end position="21"/>
    </location>
</feature>
<dbReference type="Gene3D" id="3.30.560.10">
    <property type="entry name" value="Glucose Oxidase, domain 3"/>
    <property type="match status" value="1"/>
</dbReference>
<gene>
    <name evidence="6" type="ORF">BGW36DRAFT_425830</name>
</gene>
<sequence length="601" mass="64764">MKKRSSLIRLLISVAATTVFASDTRNGGQNTDYVIVGGGPAGLVLAERLSRDGTSSIVLLEAGPRDFNATLLNTPALFPFIADPLWNFTGQPDENLAGNSVQIPQGRVAGGGTAVNGMAYCRGAASVYDEWASISGNEGLAWNSLLQDFLEVSHYAETASVSGDQKQIVNRTVYGRGKAGVEVSRSSIMVGYEELFSQTAQSELGLHEVDMNDGTGIGVDRGLLSIYARNHSRSYSGNVYRPSIEVRPNVHILYNAWVSHIGFDGNRAVNVTYHQQSGNREDSAVTLRGSEIILSAGAINSPKLLMLSGIGPRAELERHNIPVIADRPEIGSNLHDHALSVMLYNAAPELLTVWQWTENSTETVIAKEQYASNSSGPLGTGNGFVYATFRVPDSAFAGLDAIHYTTLPTDRPHVLIQVTSIPLLAGVNSSAVTAWASLVQPEGVGRVGLHSSDYRDNPVIETNFYGSDADKAAILWGYKKLREVMGHSALQTILPGEIYPGANVTTDEDVWKAIQAQTFSYRHPIGTVALGTALGSDWRLRGLEGIRVVDSSTFPFPTTCHPQSAVYALANRAAKDILKSDKGSRGTMRYVSNLFSWAGYN</sequence>
<dbReference type="PROSITE" id="PS00624">
    <property type="entry name" value="GMC_OXRED_2"/>
    <property type="match status" value="1"/>
</dbReference>
<dbReference type="PIRSF" id="PIRSF000137">
    <property type="entry name" value="Alcohol_oxidase"/>
    <property type="match status" value="1"/>
</dbReference>
<feature type="binding site" evidence="3">
    <location>
        <begin position="562"/>
        <end position="563"/>
    </location>
    <ligand>
        <name>FAD</name>
        <dbReference type="ChEBI" id="CHEBI:57692"/>
    </ligand>
</feature>
<feature type="domain" description="Glucose-methanol-choline oxidoreductase N-terminal" evidence="5">
    <location>
        <begin position="297"/>
        <end position="311"/>
    </location>
</feature>
<dbReference type="InterPro" id="IPR012132">
    <property type="entry name" value="GMC_OxRdtase"/>
</dbReference>
<feature type="active site" description="Proton acceptor" evidence="2">
    <location>
        <position position="561"/>
    </location>
</feature>
<dbReference type="Pfam" id="PF00732">
    <property type="entry name" value="GMC_oxred_N"/>
    <property type="match status" value="1"/>
</dbReference>
<evidence type="ECO:0000256" key="1">
    <source>
        <dbReference type="ARBA" id="ARBA00010790"/>
    </source>
</evidence>
<evidence type="ECO:0000256" key="4">
    <source>
        <dbReference type="SAM" id="SignalP"/>
    </source>
</evidence>